<sequence length="60" mass="6065">MLSSVPDTRKPPDRASGHVGPKLGTSGIGVGASTNPKEPFAGGPFDKTLSAGPRDTDSLM</sequence>
<accession>A0A7W6VRF5</accession>
<evidence type="ECO:0000256" key="1">
    <source>
        <dbReference type="SAM" id="MobiDB-lite"/>
    </source>
</evidence>
<name>A0A7W6VRF5_9HYPH</name>
<protein>
    <submittedName>
        <fullName evidence="2">Uncharacterized protein</fullName>
    </submittedName>
</protein>
<keyword evidence="3" id="KW-1185">Reference proteome</keyword>
<feature type="compositionally biased region" description="Basic and acidic residues" evidence="1">
    <location>
        <begin position="7"/>
        <end position="16"/>
    </location>
</feature>
<reference evidence="2 3" key="1">
    <citation type="submission" date="2020-08" db="EMBL/GenBank/DDBJ databases">
        <title>Genomic Encyclopedia of Type Strains, Phase IV (KMG-V): Genome sequencing to study the core and pangenomes of soil and plant-associated prokaryotes.</title>
        <authorList>
            <person name="Whitman W."/>
        </authorList>
    </citation>
    <scope>NUCLEOTIDE SEQUENCE [LARGE SCALE GENOMIC DNA]</scope>
    <source>
        <strain evidence="2 3">SEMIA 4074</strain>
    </source>
</reference>
<evidence type="ECO:0000313" key="3">
    <source>
        <dbReference type="Proteomes" id="UP000524492"/>
    </source>
</evidence>
<evidence type="ECO:0000313" key="2">
    <source>
        <dbReference type="EMBL" id="MBB4194862.1"/>
    </source>
</evidence>
<dbReference type="EMBL" id="JACIFV010000023">
    <property type="protein sequence ID" value="MBB4194862.1"/>
    <property type="molecule type" value="Genomic_DNA"/>
</dbReference>
<proteinExistence type="predicted"/>
<gene>
    <name evidence="2" type="ORF">GGD53_005045</name>
</gene>
<comment type="caution">
    <text evidence="2">The sequence shown here is derived from an EMBL/GenBank/DDBJ whole genome shotgun (WGS) entry which is preliminary data.</text>
</comment>
<feature type="region of interest" description="Disordered" evidence="1">
    <location>
        <begin position="1"/>
        <end position="60"/>
    </location>
</feature>
<dbReference type="AlphaFoldDB" id="A0A7W6VRF5"/>
<organism evidence="2 3">
    <name type="scientific">Rhizobium aethiopicum</name>
    <dbReference type="NCBI Taxonomy" id="1138170"/>
    <lineage>
        <taxon>Bacteria</taxon>
        <taxon>Pseudomonadati</taxon>
        <taxon>Pseudomonadota</taxon>
        <taxon>Alphaproteobacteria</taxon>
        <taxon>Hyphomicrobiales</taxon>
        <taxon>Rhizobiaceae</taxon>
        <taxon>Rhizobium/Agrobacterium group</taxon>
        <taxon>Rhizobium</taxon>
    </lineage>
</organism>
<dbReference type="Proteomes" id="UP000524492">
    <property type="component" value="Unassembled WGS sequence"/>
</dbReference>